<sequence>MARTELRAQNLGENPVDAYIARLDAALLGPRRKKADLLTEARDGLVDATEALEAEGLSRAEAERRAIDEFGELREILPDYRAELGYAQGRRTAVLMAAAIIIQPIVWLEGTWQWNRDAYEVGPVHSWLNRFVEQAGMAAFVLAVLALLATGIGLRYPAVRASVTRLTGLAGLLSCGVIGGLGAAMAVIGAQNLVGALVSLMWVSLFVLLPLSAVAVSARRCLRLA</sequence>
<evidence type="ECO:0000313" key="2">
    <source>
        <dbReference type="EMBL" id="MFC0625001.1"/>
    </source>
</evidence>
<keyword evidence="1" id="KW-1133">Transmembrane helix</keyword>
<reference evidence="2 3" key="1">
    <citation type="submission" date="2024-09" db="EMBL/GenBank/DDBJ databases">
        <authorList>
            <person name="Sun Q."/>
            <person name="Mori K."/>
        </authorList>
    </citation>
    <scope>NUCLEOTIDE SEQUENCE [LARGE SCALE GENOMIC DNA]</scope>
    <source>
        <strain evidence="2 3">CGMCC 1.15906</strain>
    </source>
</reference>
<dbReference type="NCBIfam" id="NF038403">
    <property type="entry name" value="perm_prefix_1"/>
    <property type="match status" value="1"/>
</dbReference>
<keyword evidence="1" id="KW-0812">Transmembrane</keyword>
<feature type="transmembrane region" description="Helical" evidence="1">
    <location>
        <begin position="166"/>
        <end position="188"/>
    </location>
</feature>
<organism evidence="2 3">
    <name type="scientific">Kribbella deserti</name>
    <dbReference type="NCBI Taxonomy" id="1926257"/>
    <lineage>
        <taxon>Bacteria</taxon>
        <taxon>Bacillati</taxon>
        <taxon>Actinomycetota</taxon>
        <taxon>Actinomycetes</taxon>
        <taxon>Propionibacteriales</taxon>
        <taxon>Kribbellaceae</taxon>
        <taxon>Kribbella</taxon>
    </lineage>
</organism>
<dbReference type="RefSeq" id="WP_380046950.1">
    <property type="nucleotide sequence ID" value="NZ_JBHLTC010000014.1"/>
</dbReference>
<proteinExistence type="predicted"/>
<accession>A0ABV6QK36</accession>
<feature type="transmembrane region" description="Helical" evidence="1">
    <location>
        <begin position="194"/>
        <end position="216"/>
    </location>
</feature>
<protein>
    <submittedName>
        <fullName evidence="2">Permease prefix domain 1-containing protein</fullName>
    </submittedName>
</protein>
<dbReference type="Proteomes" id="UP001589890">
    <property type="component" value="Unassembled WGS sequence"/>
</dbReference>
<name>A0ABV6QK36_9ACTN</name>
<dbReference type="InterPro" id="IPR047928">
    <property type="entry name" value="Perm_prefix_1"/>
</dbReference>
<gene>
    <name evidence="2" type="ORF">ACFFGN_13060</name>
</gene>
<feature type="transmembrane region" description="Helical" evidence="1">
    <location>
        <begin position="93"/>
        <end position="114"/>
    </location>
</feature>
<evidence type="ECO:0000256" key="1">
    <source>
        <dbReference type="SAM" id="Phobius"/>
    </source>
</evidence>
<comment type="caution">
    <text evidence="2">The sequence shown here is derived from an EMBL/GenBank/DDBJ whole genome shotgun (WGS) entry which is preliminary data.</text>
</comment>
<keyword evidence="1" id="KW-0472">Membrane</keyword>
<dbReference type="EMBL" id="JBHLTC010000014">
    <property type="protein sequence ID" value="MFC0625001.1"/>
    <property type="molecule type" value="Genomic_DNA"/>
</dbReference>
<keyword evidence="3" id="KW-1185">Reference proteome</keyword>
<evidence type="ECO:0000313" key="3">
    <source>
        <dbReference type="Proteomes" id="UP001589890"/>
    </source>
</evidence>
<feature type="transmembrane region" description="Helical" evidence="1">
    <location>
        <begin position="134"/>
        <end position="154"/>
    </location>
</feature>